<dbReference type="PROSITE" id="PS50005">
    <property type="entry name" value="TPR"/>
    <property type="match status" value="1"/>
</dbReference>
<proteinExistence type="predicted"/>
<dbReference type="Pfam" id="PF13181">
    <property type="entry name" value="TPR_8"/>
    <property type="match status" value="1"/>
</dbReference>
<reference evidence="4" key="1">
    <citation type="submission" date="2019-02" db="EMBL/GenBank/DDBJ databases">
        <title>Isolation and identification of novel species under the genus Muribaculum.</title>
        <authorList>
            <person name="Miyake S."/>
            <person name="Ding Y."/>
            <person name="Low A."/>
            <person name="Soh M."/>
            <person name="Seedorf H."/>
        </authorList>
    </citation>
    <scope>NUCLEOTIDE SEQUENCE [LARGE SCALE GENOMIC DNA]</scope>
    <source>
        <strain evidence="4">H5</strain>
    </source>
</reference>
<evidence type="ECO:0000313" key="4">
    <source>
        <dbReference type="Proteomes" id="UP000297149"/>
    </source>
</evidence>
<protein>
    <submittedName>
        <fullName evidence="3">Tetratricopeptide repeat protein</fullName>
    </submittedName>
</protein>
<feature type="compositionally biased region" description="Acidic residues" evidence="2">
    <location>
        <begin position="526"/>
        <end position="545"/>
    </location>
</feature>
<name>A0A4P7W6T0_9BACT</name>
<dbReference type="InterPro" id="IPR019734">
    <property type="entry name" value="TPR_rpt"/>
</dbReference>
<gene>
    <name evidence="3" type="ORF">E7747_06955</name>
</gene>
<feature type="region of interest" description="Disordered" evidence="2">
    <location>
        <begin position="524"/>
        <end position="572"/>
    </location>
</feature>
<dbReference type="EMBL" id="CP039396">
    <property type="protein sequence ID" value="QCD43672.1"/>
    <property type="molecule type" value="Genomic_DNA"/>
</dbReference>
<dbReference type="AlphaFoldDB" id="A0A4P7W6T0"/>
<feature type="compositionally biased region" description="Acidic residues" evidence="2">
    <location>
        <begin position="938"/>
        <end position="949"/>
    </location>
</feature>
<evidence type="ECO:0000313" key="3">
    <source>
        <dbReference type="EMBL" id="QCD43672.1"/>
    </source>
</evidence>
<sequence length="1073" mass="122543">MTVIAVAAIVASVSSCSTKKNTAASRNYQAFITRYNVYFNGDQHFKETLKEMERAYEDDYTSQLFMHPVEAYSNPKAPQPNGSFTRSIEKAQKAIQLHSIKKRPKRKPGHSNDPEYKKWLKREEYNPFLHNAWMLMGRSQYFNGDFLGAASTFYYVVKHFTWLPETVTEAKLWQARSYCGLDWLFEAETILTRIKSDELTNSRLKELYYFTYADFYIRSHDNAKAIPMLKEALAFAKGTQKTRLNFLLGQLYSSEGDKTAAYQAYKKAGKSTSASYRTKFNARIKQSEVFQGADITPEVKALKRMTRYDRNKEYLDQIYYAIGNLYLSRRDTANAIANYILAAEKSTRGGVEKAFSQITLGSLYFDRHRYDLAQPCYAEAVPLLPDDYPDIATLRKRSDVLDELAVYSQNVNLNDSLLRLAAMPEAERLAVIDKIIADLRKREKEEADAAQREEYLAEQQAAGSNLKQDNVKAPTSFNLNTDNSWYFYNTATRNAGRTDFQKRWGSRKLENDWRRRNKSSFSFDDFGSESDDDGTEDDNADDSAETGDNNSDEKKSEAAKANDPHYPEYYLKQIPSTDVEKTTAEDVIREGLYTSGLILKDKLEDFDAADAEWQRLMNRYPDNIYRLDIYYNEYLMNIRANRPVEAERYRQLILRDFPESNFAKAMSDPNYIENLRSMFARQEQLYEDAYASYLADNNAKVHEAYSRMKEEYPLSPLMPKFMFLEALAYVTDNKPDEFGATLKELLERYPDTDVTPMASSYLRGLAQGRKLRSGGSNMRGMLWDIRLSNDSTSTEGGEIDFVLEPEEPHYLVLLFSTENISPNQLLFDVARHNFTTYMVRDFDLEVMNFGQLGLLLIKGFRNEGELNHYRSLLAQDNGVMLPEGVRPVQISKSNFEKLLQGGGSFDDYFRFIGEENIRETHESVLPPEEYPSAGEMYGGEDDHDTDGEEALPTPATTPETMPNDKPEETGDFDIPVPVLETKPATESVNTDSVTVNVTAPKQIARPTTKADSLKNDADTLKKVTPRPAVRPAQPPVPKPKAKKQPQKTAVPKPQPKTPRLPDYPLGSEGDEDD</sequence>
<feature type="region of interest" description="Disordered" evidence="2">
    <location>
        <begin position="926"/>
        <end position="1073"/>
    </location>
</feature>
<feature type="compositionally biased region" description="Basic and acidic residues" evidence="2">
    <location>
        <begin position="1011"/>
        <end position="1021"/>
    </location>
</feature>
<dbReference type="Gene3D" id="1.25.40.10">
    <property type="entry name" value="Tetratricopeptide repeat domain"/>
    <property type="match status" value="4"/>
</dbReference>
<accession>A0A4P7W6T0</accession>
<feature type="compositionally biased region" description="Low complexity" evidence="2">
    <location>
        <begin position="985"/>
        <end position="998"/>
    </location>
</feature>
<evidence type="ECO:0000256" key="2">
    <source>
        <dbReference type="SAM" id="MobiDB-lite"/>
    </source>
</evidence>
<organism evidence="3 4">
    <name type="scientific">Duncaniella dubosii</name>
    <dbReference type="NCBI Taxonomy" id="2518971"/>
    <lineage>
        <taxon>Bacteria</taxon>
        <taxon>Pseudomonadati</taxon>
        <taxon>Bacteroidota</taxon>
        <taxon>Bacteroidia</taxon>
        <taxon>Bacteroidales</taxon>
        <taxon>Muribaculaceae</taxon>
        <taxon>Duncaniella</taxon>
    </lineage>
</organism>
<feature type="compositionally biased region" description="Basic and acidic residues" evidence="2">
    <location>
        <begin position="551"/>
        <end position="566"/>
    </location>
</feature>
<dbReference type="InterPro" id="IPR011990">
    <property type="entry name" value="TPR-like_helical_dom_sf"/>
</dbReference>
<keyword evidence="4" id="KW-1185">Reference proteome</keyword>
<dbReference type="Proteomes" id="UP000297149">
    <property type="component" value="Chromosome"/>
</dbReference>
<feature type="compositionally biased region" description="Low complexity" evidence="2">
    <location>
        <begin position="950"/>
        <end position="961"/>
    </location>
</feature>
<dbReference type="KEGG" id="ddb:E7747_06955"/>
<dbReference type="SUPFAM" id="SSF48452">
    <property type="entry name" value="TPR-like"/>
    <property type="match status" value="2"/>
</dbReference>
<feature type="repeat" description="TPR" evidence="1">
    <location>
        <begin position="354"/>
        <end position="387"/>
    </location>
</feature>
<evidence type="ECO:0000256" key="1">
    <source>
        <dbReference type="PROSITE-ProRule" id="PRU00339"/>
    </source>
</evidence>
<keyword evidence="1" id="KW-0802">TPR repeat</keyword>